<reference evidence="1 2" key="1">
    <citation type="submission" date="2015-07" db="EMBL/GenBank/DDBJ databases">
        <title>Genome sequence of Leptolinea tardivitalis DSM 16556.</title>
        <authorList>
            <person name="Hemp J."/>
            <person name="Ward L.M."/>
            <person name="Pace L.A."/>
            <person name="Fischer W.W."/>
        </authorList>
    </citation>
    <scope>NUCLEOTIDE SEQUENCE [LARGE SCALE GENOMIC DNA]</scope>
    <source>
        <strain evidence="1 2">YMTK-2</strain>
    </source>
</reference>
<gene>
    <name evidence="1" type="ORF">ADM99_02195</name>
</gene>
<evidence type="ECO:0000313" key="2">
    <source>
        <dbReference type="Proteomes" id="UP000050430"/>
    </source>
</evidence>
<dbReference type="CDD" id="cd00229">
    <property type="entry name" value="SGNH_hydrolase"/>
    <property type="match status" value="1"/>
</dbReference>
<protein>
    <submittedName>
        <fullName evidence="1">Uncharacterized protein</fullName>
    </submittedName>
</protein>
<evidence type="ECO:0000313" key="1">
    <source>
        <dbReference type="EMBL" id="KPL74065.1"/>
    </source>
</evidence>
<dbReference type="SUPFAM" id="SSF52266">
    <property type="entry name" value="SGNH hydrolase"/>
    <property type="match status" value="1"/>
</dbReference>
<accession>A0A0P6WUX8</accession>
<dbReference type="RefSeq" id="WP_062423038.1">
    <property type="nucleotide sequence ID" value="NZ_BBYA01000012.1"/>
</dbReference>
<comment type="caution">
    <text evidence="1">The sequence shown here is derived from an EMBL/GenBank/DDBJ whole genome shotgun (WGS) entry which is preliminary data.</text>
</comment>
<keyword evidence="2" id="KW-1185">Reference proteome</keyword>
<dbReference type="AlphaFoldDB" id="A0A0P6WUX8"/>
<dbReference type="Proteomes" id="UP000050430">
    <property type="component" value="Unassembled WGS sequence"/>
</dbReference>
<dbReference type="OrthoDB" id="156518at2"/>
<sequence>MKFSFLRNVAFKGLVIFLMLTVIIGDIPASSLGQLSIYNHLVPGRPRFPFGETPQRSYNLSLYNLEAMFQSHEIEGEANSGKEYRVIVLGDSSVWGTLLKPEETLTGRLNALSLQQCGKPVRFFNLGYPTISLTKDVLILQRAMQEKPDLVIWVTTLEAFPVNKQYASPLAENNRALVEPILGGSGKAAEEPVSFWGTTLFGRRREFADWARLQLYGIPWAATRVDQDYPDHFTPADIDLEADDTYYDLKPGSDLKSALSWNVLQKGMDLAARSGIPVLLVNEPILISNGENSQIRYNFYYPRWVYDAYRTNLQELTDSSDWPYLDAWDLIPMDQFTNSAIHLTPKAEANLAAVIGGKLTCIPCDKK</sequence>
<organism evidence="1 2">
    <name type="scientific">Leptolinea tardivitalis</name>
    <dbReference type="NCBI Taxonomy" id="229920"/>
    <lineage>
        <taxon>Bacteria</taxon>
        <taxon>Bacillati</taxon>
        <taxon>Chloroflexota</taxon>
        <taxon>Anaerolineae</taxon>
        <taxon>Anaerolineales</taxon>
        <taxon>Anaerolineaceae</taxon>
        <taxon>Leptolinea</taxon>
    </lineage>
</organism>
<proteinExistence type="predicted"/>
<dbReference type="EMBL" id="LGCK01000004">
    <property type="protein sequence ID" value="KPL74065.1"/>
    <property type="molecule type" value="Genomic_DNA"/>
</dbReference>
<name>A0A0P6WUX8_9CHLR</name>